<dbReference type="OrthoDB" id="10506749at2759"/>
<proteinExistence type="predicted"/>
<organism evidence="1 2">
    <name type="scientific">Russula ochroleuca</name>
    <dbReference type="NCBI Taxonomy" id="152965"/>
    <lineage>
        <taxon>Eukaryota</taxon>
        <taxon>Fungi</taxon>
        <taxon>Dikarya</taxon>
        <taxon>Basidiomycota</taxon>
        <taxon>Agaricomycotina</taxon>
        <taxon>Agaricomycetes</taxon>
        <taxon>Russulales</taxon>
        <taxon>Russulaceae</taxon>
        <taxon>Russula</taxon>
    </lineage>
</organism>
<sequence length="116" mass="12266">MDCPRVDLLSTPPAHLITNRSTNRDPQILPTLQSILATLPGEEGVDGLLKLADPQMLAGRVACISLLTTGSGLLSLAASTPGSPLGDSPITFGWNRKLYRYSVPATRYSVPPTPIA</sequence>
<comment type="caution">
    <text evidence="1">The sequence shown here is derived from an EMBL/GenBank/DDBJ whole genome shotgun (WGS) entry which is preliminary data.</text>
</comment>
<keyword evidence="2" id="KW-1185">Reference proteome</keyword>
<evidence type="ECO:0000313" key="1">
    <source>
        <dbReference type="EMBL" id="KAF8486143.1"/>
    </source>
</evidence>
<gene>
    <name evidence="1" type="ORF">DFH94DRAFT_170391</name>
</gene>
<dbReference type="Proteomes" id="UP000759537">
    <property type="component" value="Unassembled WGS sequence"/>
</dbReference>
<dbReference type="AlphaFoldDB" id="A0A9P5N4F9"/>
<name>A0A9P5N4F9_9AGAM</name>
<protein>
    <submittedName>
        <fullName evidence="1">Uncharacterized protein</fullName>
    </submittedName>
</protein>
<reference evidence="1" key="1">
    <citation type="submission" date="2019-10" db="EMBL/GenBank/DDBJ databases">
        <authorList>
            <consortium name="DOE Joint Genome Institute"/>
            <person name="Kuo A."/>
            <person name="Miyauchi S."/>
            <person name="Kiss E."/>
            <person name="Drula E."/>
            <person name="Kohler A."/>
            <person name="Sanchez-Garcia M."/>
            <person name="Andreopoulos B."/>
            <person name="Barry K.W."/>
            <person name="Bonito G."/>
            <person name="Buee M."/>
            <person name="Carver A."/>
            <person name="Chen C."/>
            <person name="Cichocki N."/>
            <person name="Clum A."/>
            <person name="Culley D."/>
            <person name="Crous P.W."/>
            <person name="Fauchery L."/>
            <person name="Girlanda M."/>
            <person name="Hayes R."/>
            <person name="Keri Z."/>
            <person name="LaButti K."/>
            <person name="Lipzen A."/>
            <person name="Lombard V."/>
            <person name="Magnuson J."/>
            <person name="Maillard F."/>
            <person name="Morin E."/>
            <person name="Murat C."/>
            <person name="Nolan M."/>
            <person name="Ohm R."/>
            <person name="Pangilinan J."/>
            <person name="Pereira M."/>
            <person name="Perotto S."/>
            <person name="Peter M."/>
            <person name="Riley R."/>
            <person name="Sitrit Y."/>
            <person name="Stielow B."/>
            <person name="Szollosi G."/>
            <person name="Zifcakova L."/>
            <person name="Stursova M."/>
            <person name="Spatafora J.W."/>
            <person name="Tedersoo L."/>
            <person name="Vaario L.-M."/>
            <person name="Yamada A."/>
            <person name="Yan M."/>
            <person name="Wang P."/>
            <person name="Xu J."/>
            <person name="Bruns T."/>
            <person name="Baldrian P."/>
            <person name="Vilgalys R."/>
            <person name="Henrissat B."/>
            <person name="Grigoriev I.V."/>
            <person name="Hibbett D."/>
            <person name="Nagy L.G."/>
            <person name="Martin F.M."/>
        </authorList>
    </citation>
    <scope>NUCLEOTIDE SEQUENCE</scope>
    <source>
        <strain evidence="1">Prilba</strain>
    </source>
</reference>
<evidence type="ECO:0000313" key="2">
    <source>
        <dbReference type="Proteomes" id="UP000759537"/>
    </source>
</evidence>
<accession>A0A9P5N4F9</accession>
<reference evidence="1" key="2">
    <citation type="journal article" date="2020" name="Nat. Commun.">
        <title>Large-scale genome sequencing of mycorrhizal fungi provides insights into the early evolution of symbiotic traits.</title>
        <authorList>
            <person name="Miyauchi S."/>
            <person name="Kiss E."/>
            <person name="Kuo A."/>
            <person name="Drula E."/>
            <person name="Kohler A."/>
            <person name="Sanchez-Garcia M."/>
            <person name="Morin E."/>
            <person name="Andreopoulos B."/>
            <person name="Barry K.W."/>
            <person name="Bonito G."/>
            <person name="Buee M."/>
            <person name="Carver A."/>
            <person name="Chen C."/>
            <person name="Cichocki N."/>
            <person name="Clum A."/>
            <person name="Culley D."/>
            <person name="Crous P.W."/>
            <person name="Fauchery L."/>
            <person name="Girlanda M."/>
            <person name="Hayes R.D."/>
            <person name="Keri Z."/>
            <person name="LaButti K."/>
            <person name="Lipzen A."/>
            <person name="Lombard V."/>
            <person name="Magnuson J."/>
            <person name="Maillard F."/>
            <person name="Murat C."/>
            <person name="Nolan M."/>
            <person name="Ohm R.A."/>
            <person name="Pangilinan J."/>
            <person name="Pereira M.F."/>
            <person name="Perotto S."/>
            <person name="Peter M."/>
            <person name="Pfister S."/>
            <person name="Riley R."/>
            <person name="Sitrit Y."/>
            <person name="Stielow J.B."/>
            <person name="Szollosi G."/>
            <person name="Zifcakova L."/>
            <person name="Stursova M."/>
            <person name="Spatafora J.W."/>
            <person name="Tedersoo L."/>
            <person name="Vaario L.M."/>
            <person name="Yamada A."/>
            <person name="Yan M."/>
            <person name="Wang P."/>
            <person name="Xu J."/>
            <person name="Bruns T."/>
            <person name="Baldrian P."/>
            <person name="Vilgalys R."/>
            <person name="Dunand C."/>
            <person name="Henrissat B."/>
            <person name="Grigoriev I.V."/>
            <person name="Hibbett D."/>
            <person name="Nagy L.G."/>
            <person name="Martin F.M."/>
        </authorList>
    </citation>
    <scope>NUCLEOTIDE SEQUENCE</scope>
    <source>
        <strain evidence="1">Prilba</strain>
    </source>
</reference>
<dbReference type="EMBL" id="WHVB01000002">
    <property type="protein sequence ID" value="KAF8486143.1"/>
    <property type="molecule type" value="Genomic_DNA"/>
</dbReference>